<organism evidence="2 3">
    <name type="scientific">Georgenia soli</name>
    <dbReference type="NCBI Taxonomy" id="638953"/>
    <lineage>
        <taxon>Bacteria</taxon>
        <taxon>Bacillati</taxon>
        <taxon>Actinomycetota</taxon>
        <taxon>Actinomycetes</taxon>
        <taxon>Micrococcales</taxon>
        <taxon>Bogoriellaceae</taxon>
        <taxon>Georgenia</taxon>
    </lineage>
</organism>
<dbReference type="InterPro" id="IPR036873">
    <property type="entry name" value="Rhodanese-like_dom_sf"/>
</dbReference>
<sequence>MAEVSIDQFAAAKASGAFVVDVREPAEYAQGHVAGAELIPLSEVPQRTALLPTNQPVYLICASGNRSLRAAEYLRASGLDAYSVDGGTAGWIRAGNPVVTGPHAGA</sequence>
<protein>
    <submittedName>
        <fullName evidence="2">Rhodanese-related sulfurtransferase</fullName>
    </submittedName>
</protein>
<dbReference type="OrthoDB" id="9800872at2"/>
<name>A0A2A9EL98_9MICO</name>
<dbReference type="EMBL" id="PDJI01000004">
    <property type="protein sequence ID" value="PFG38989.1"/>
    <property type="molecule type" value="Genomic_DNA"/>
</dbReference>
<accession>A0A2A9EL98</accession>
<dbReference type="SUPFAM" id="SSF52821">
    <property type="entry name" value="Rhodanese/Cell cycle control phosphatase"/>
    <property type="match status" value="1"/>
</dbReference>
<evidence type="ECO:0000313" key="3">
    <source>
        <dbReference type="Proteomes" id="UP000222106"/>
    </source>
</evidence>
<feature type="domain" description="Rhodanese" evidence="1">
    <location>
        <begin position="13"/>
        <end position="100"/>
    </location>
</feature>
<gene>
    <name evidence="2" type="ORF">ATJ97_1482</name>
</gene>
<dbReference type="SMART" id="SM00450">
    <property type="entry name" value="RHOD"/>
    <property type="match status" value="1"/>
</dbReference>
<dbReference type="PANTHER" id="PTHR43031">
    <property type="entry name" value="FAD-DEPENDENT OXIDOREDUCTASE"/>
    <property type="match status" value="1"/>
</dbReference>
<comment type="caution">
    <text evidence="2">The sequence shown here is derived from an EMBL/GenBank/DDBJ whole genome shotgun (WGS) entry which is preliminary data.</text>
</comment>
<evidence type="ECO:0000259" key="1">
    <source>
        <dbReference type="PROSITE" id="PS50206"/>
    </source>
</evidence>
<keyword evidence="3" id="KW-1185">Reference proteome</keyword>
<dbReference type="CDD" id="cd00158">
    <property type="entry name" value="RHOD"/>
    <property type="match status" value="1"/>
</dbReference>
<dbReference type="RefSeq" id="WP_098483167.1">
    <property type="nucleotide sequence ID" value="NZ_PDJI01000004.1"/>
</dbReference>
<dbReference type="InterPro" id="IPR050229">
    <property type="entry name" value="GlpE_sulfurtransferase"/>
</dbReference>
<dbReference type="Proteomes" id="UP000222106">
    <property type="component" value="Unassembled WGS sequence"/>
</dbReference>
<evidence type="ECO:0000313" key="2">
    <source>
        <dbReference type="EMBL" id="PFG38989.1"/>
    </source>
</evidence>
<dbReference type="Pfam" id="PF00581">
    <property type="entry name" value="Rhodanese"/>
    <property type="match status" value="1"/>
</dbReference>
<keyword evidence="2" id="KW-0808">Transferase</keyword>
<dbReference type="GO" id="GO:0016740">
    <property type="term" value="F:transferase activity"/>
    <property type="evidence" value="ECO:0007669"/>
    <property type="project" value="UniProtKB-KW"/>
</dbReference>
<reference evidence="2 3" key="1">
    <citation type="submission" date="2017-10" db="EMBL/GenBank/DDBJ databases">
        <title>Sequencing the genomes of 1000 actinobacteria strains.</title>
        <authorList>
            <person name="Klenk H.-P."/>
        </authorList>
    </citation>
    <scope>NUCLEOTIDE SEQUENCE [LARGE SCALE GENOMIC DNA]</scope>
    <source>
        <strain evidence="2 3">DSM 21838</strain>
    </source>
</reference>
<dbReference type="PANTHER" id="PTHR43031:SF1">
    <property type="entry name" value="PYRIDINE NUCLEOTIDE-DISULPHIDE OXIDOREDUCTASE"/>
    <property type="match status" value="1"/>
</dbReference>
<dbReference type="AlphaFoldDB" id="A0A2A9EL98"/>
<proteinExistence type="predicted"/>
<dbReference type="InterPro" id="IPR001763">
    <property type="entry name" value="Rhodanese-like_dom"/>
</dbReference>
<dbReference type="Gene3D" id="3.40.250.10">
    <property type="entry name" value="Rhodanese-like domain"/>
    <property type="match status" value="1"/>
</dbReference>
<dbReference type="PROSITE" id="PS50206">
    <property type="entry name" value="RHODANESE_3"/>
    <property type="match status" value="1"/>
</dbReference>